<protein>
    <recommendedName>
        <fullName evidence="1">Ribonucleases P/MRP subunit Pop8-like domain-containing protein</fullName>
    </recommendedName>
</protein>
<reference evidence="2 3" key="1">
    <citation type="submission" date="2024-02" db="EMBL/GenBank/DDBJ databases">
        <title>Discinaceae phylogenomics.</title>
        <authorList>
            <person name="Dirks A.C."/>
            <person name="James T.Y."/>
        </authorList>
    </citation>
    <scope>NUCLEOTIDE SEQUENCE [LARGE SCALE GENOMIC DNA]</scope>
    <source>
        <strain evidence="2 3">ACD0624</strain>
    </source>
</reference>
<dbReference type="Pfam" id="PF20976">
    <property type="entry name" value="Pop8"/>
    <property type="match status" value="1"/>
</dbReference>
<accession>A0ABR3GD35</accession>
<name>A0ABR3GD35_9PEZI</name>
<dbReference type="Proteomes" id="UP001447188">
    <property type="component" value="Unassembled WGS sequence"/>
</dbReference>
<dbReference type="EMBL" id="JBBBZM010000111">
    <property type="protein sequence ID" value="KAL0633872.1"/>
    <property type="molecule type" value="Genomic_DNA"/>
</dbReference>
<evidence type="ECO:0000259" key="1">
    <source>
        <dbReference type="Pfam" id="PF20976"/>
    </source>
</evidence>
<evidence type="ECO:0000313" key="3">
    <source>
        <dbReference type="Proteomes" id="UP001447188"/>
    </source>
</evidence>
<dbReference type="PANTHER" id="PTHR28173:SF1">
    <property type="entry name" value="RIBONUCLEASES P_MRP PROTEIN SUBUNIT POP8"/>
    <property type="match status" value="1"/>
</dbReference>
<proteinExistence type="predicted"/>
<evidence type="ECO:0000313" key="2">
    <source>
        <dbReference type="EMBL" id="KAL0633872.1"/>
    </source>
</evidence>
<dbReference type="InterPro" id="IPR020347">
    <property type="entry name" value="Pop8"/>
</dbReference>
<organism evidence="2 3">
    <name type="scientific">Discina gigas</name>
    <dbReference type="NCBI Taxonomy" id="1032678"/>
    <lineage>
        <taxon>Eukaryota</taxon>
        <taxon>Fungi</taxon>
        <taxon>Dikarya</taxon>
        <taxon>Ascomycota</taxon>
        <taxon>Pezizomycotina</taxon>
        <taxon>Pezizomycetes</taxon>
        <taxon>Pezizales</taxon>
        <taxon>Discinaceae</taxon>
        <taxon>Discina</taxon>
    </lineage>
</organism>
<gene>
    <name evidence="2" type="ORF">Q9L58_007247</name>
</gene>
<dbReference type="InterPro" id="IPR049128">
    <property type="entry name" value="Pop8-like_dom"/>
</dbReference>
<feature type="domain" description="Ribonucleases P/MRP subunit Pop8-like" evidence="1">
    <location>
        <begin position="29"/>
        <end position="109"/>
    </location>
</feature>
<dbReference type="PANTHER" id="PTHR28173">
    <property type="entry name" value="RIBONUCLEASES P/MRP PROTEIN SUBUNIT POP8"/>
    <property type="match status" value="1"/>
</dbReference>
<comment type="caution">
    <text evidence="2">The sequence shown here is derived from an EMBL/GenBank/DDBJ whole genome shotgun (WGS) entry which is preliminary data.</text>
</comment>
<sequence length="144" mass="16090">MSSTVKEPQTERKKDARPSLMQITVKSPEWSYAHLKMIYDPPFLQSTNSSLYPPDILTWRTTLTASLTQFLGVMGSAIHIDILHIKHDEAWLRLPRSDATMFGVAVSGYVGSTETRAVGFKILGMGDFLMGVVGKGEEDDLWEL</sequence>
<keyword evidence="3" id="KW-1185">Reference proteome</keyword>